<evidence type="ECO:0000313" key="2">
    <source>
        <dbReference type="EMBL" id="RHZ76204.1"/>
    </source>
</evidence>
<evidence type="ECO:0000313" key="3">
    <source>
        <dbReference type="Proteomes" id="UP000266861"/>
    </source>
</evidence>
<dbReference type="EMBL" id="PQFF01000189">
    <property type="protein sequence ID" value="RHZ76204.1"/>
    <property type="molecule type" value="Genomic_DNA"/>
</dbReference>
<accession>A0A397ISY0</accession>
<protein>
    <submittedName>
        <fullName evidence="2">Uncharacterized protein</fullName>
    </submittedName>
</protein>
<organism evidence="2 3">
    <name type="scientific">Diversispora epigaea</name>
    <dbReference type="NCBI Taxonomy" id="1348612"/>
    <lineage>
        <taxon>Eukaryota</taxon>
        <taxon>Fungi</taxon>
        <taxon>Fungi incertae sedis</taxon>
        <taxon>Mucoromycota</taxon>
        <taxon>Glomeromycotina</taxon>
        <taxon>Glomeromycetes</taxon>
        <taxon>Diversisporales</taxon>
        <taxon>Diversisporaceae</taxon>
        <taxon>Diversispora</taxon>
    </lineage>
</organism>
<dbReference type="AlphaFoldDB" id="A0A397ISY0"/>
<name>A0A397ISY0_9GLOM</name>
<evidence type="ECO:0000256" key="1">
    <source>
        <dbReference type="SAM" id="Phobius"/>
    </source>
</evidence>
<dbReference type="Proteomes" id="UP000266861">
    <property type="component" value="Unassembled WGS sequence"/>
</dbReference>
<comment type="caution">
    <text evidence="2">The sequence shown here is derived from an EMBL/GenBank/DDBJ whole genome shotgun (WGS) entry which is preliminary data.</text>
</comment>
<keyword evidence="1" id="KW-0472">Membrane</keyword>
<sequence length="76" mass="8665">MHLAWNLRFFLDSDFFANSSIIGLIFAFLVSSLRIVALIRSKRIGYCNLKISYLGLKLGFLNLKLCMLSLKLGLHD</sequence>
<proteinExistence type="predicted"/>
<keyword evidence="1" id="KW-0812">Transmembrane</keyword>
<keyword evidence="1" id="KW-1133">Transmembrane helix</keyword>
<gene>
    <name evidence="2" type="ORF">Glove_202g105</name>
</gene>
<feature type="transmembrane region" description="Helical" evidence="1">
    <location>
        <begin position="20"/>
        <end position="39"/>
    </location>
</feature>
<reference evidence="2 3" key="1">
    <citation type="submission" date="2018-08" db="EMBL/GenBank/DDBJ databases">
        <title>Genome and evolution of the arbuscular mycorrhizal fungus Diversispora epigaea (formerly Glomus versiforme) and its bacterial endosymbionts.</title>
        <authorList>
            <person name="Sun X."/>
            <person name="Fei Z."/>
            <person name="Harrison M."/>
        </authorList>
    </citation>
    <scope>NUCLEOTIDE SEQUENCE [LARGE SCALE GENOMIC DNA]</scope>
    <source>
        <strain evidence="2 3">IT104</strain>
    </source>
</reference>
<keyword evidence="3" id="KW-1185">Reference proteome</keyword>